<protein>
    <recommendedName>
        <fullName evidence="6">Transcription repressor</fullName>
    </recommendedName>
    <alternativeName>
        <fullName evidence="6">Ovate family protein</fullName>
    </alternativeName>
</protein>
<name>A0AAW2SQH8_9LAMI</name>
<comment type="caution">
    <text evidence="9">The sequence shown here is derived from an EMBL/GenBank/DDBJ whole genome shotgun (WGS) entry which is preliminary data.</text>
</comment>
<dbReference type="PANTHER" id="PTHR33057:SF17">
    <property type="entry name" value="TRANSCRIPTION REPRESSOR OFP8"/>
    <property type="match status" value="1"/>
</dbReference>
<dbReference type="GO" id="GO:0005634">
    <property type="term" value="C:nucleus"/>
    <property type="evidence" value="ECO:0007669"/>
    <property type="project" value="UniProtKB-SubCell"/>
</dbReference>
<evidence type="ECO:0000256" key="3">
    <source>
        <dbReference type="ARBA" id="ARBA00023015"/>
    </source>
</evidence>
<sequence>MYDHSLKLKICRLFPSAFTSCQFRTLPDVVADTSIPITKTNKIPHDNDHSSHSFTNSTKPATLQSCSSRHHANYYPKKREGMIKFQDQCRNIKNQQSSSSNSGRWFSSSDEKTGRPPDDFETETFFSLSSNSGDSFRLKTSSRRFRTCQEMESIDETGRCSSFSSVNSVGAALRRKTATTAYGKTATAKVSKKKSSSKTFPETELPADSHQISTDRLYYSNNRDSGRSFRRRKTAKNRRRIKKTPPKSWRCLDSSSMIEECYAVEKSSSDPRSDFRESMVEMIVEKQMFGAEDLERLLLCFLSLNAVSYHGIIFDVFLRFVKHCSVIE</sequence>
<dbReference type="PROSITE" id="PS51754">
    <property type="entry name" value="OVATE"/>
    <property type="match status" value="1"/>
</dbReference>
<keyword evidence="3 6" id="KW-0805">Transcription regulation</keyword>
<accession>A0AAW2SQH8</accession>
<dbReference type="GO" id="GO:0045892">
    <property type="term" value="P:negative regulation of DNA-templated transcription"/>
    <property type="evidence" value="ECO:0007669"/>
    <property type="project" value="UniProtKB-UniRule"/>
</dbReference>
<evidence type="ECO:0000256" key="7">
    <source>
        <dbReference type="SAM" id="MobiDB-lite"/>
    </source>
</evidence>
<keyword evidence="5 6" id="KW-0539">Nucleus</keyword>
<dbReference type="Pfam" id="PF04844">
    <property type="entry name" value="Ovate"/>
    <property type="match status" value="1"/>
</dbReference>
<reference evidence="9" key="2">
    <citation type="journal article" date="2024" name="Plant">
        <title>Genomic evolution and insights into agronomic trait innovations of Sesamum species.</title>
        <authorList>
            <person name="Miao H."/>
            <person name="Wang L."/>
            <person name="Qu L."/>
            <person name="Liu H."/>
            <person name="Sun Y."/>
            <person name="Le M."/>
            <person name="Wang Q."/>
            <person name="Wei S."/>
            <person name="Zheng Y."/>
            <person name="Lin W."/>
            <person name="Duan Y."/>
            <person name="Cao H."/>
            <person name="Xiong S."/>
            <person name="Wang X."/>
            <person name="Wei L."/>
            <person name="Li C."/>
            <person name="Ma Q."/>
            <person name="Ju M."/>
            <person name="Zhao R."/>
            <person name="Li G."/>
            <person name="Mu C."/>
            <person name="Tian Q."/>
            <person name="Mei H."/>
            <person name="Zhang T."/>
            <person name="Gao T."/>
            <person name="Zhang H."/>
        </authorList>
    </citation>
    <scope>NUCLEOTIDE SEQUENCE</scope>
    <source>
        <strain evidence="9">KEN1</strain>
    </source>
</reference>
<evidence type="ECO:0000256" key="2">
    <source>
        <dbReference type="ARBA" id="ARBA00022491"/>
    </source>
</evidence>
<gene>
    <name evidence="9" type="ORF">Slati_4371500</name>
</gene>
<reference evidence="9" key="1">
    <citation type="submission" date="2020-06" db="EMBL/GenBank/DDBJ databases">
        <authorList>
            <person name="Li T."/>
            <person name="Hu X."/>
            <person name="Zhang T."/>
            <person name="Song X."/>
            <person name="Zhang H."/>
            <person name="Dai N."/>
            <person name="Sheng W."/>
            <person name="Hou X."/>
            <person name="Wei L."/>
        </authorList>
    </citation>
    <scope>NUCLEOTIDE SEQUENCE</scope>
    <source>
        <strain evidence="9">KEN1</strain>
        <tissue evidence="9">Leaf</tissue>
    </source>
</reference>
<dbReference type="NCBIfam" id="TIGR01568">
    <property type="entry name" value="A_thal_3678"/>
    <property type="match status" value="1"/>
</dbReference>
<proteinExistence type="predicted"/>
<dbReference type="InterPro" id="IPR038933">
    <property type="entry name" value="Ovate"/>
</dbReference>
<organism evidence="9">
    <name type="scientific">Sesamum latifolium</name>
    <dbReference type="NCBI Taxonomy" id="2727402"/>
    <lineage>
        <taxon>Eukaryota</taxon>
        <taxon>Viridiplantae</taxon>
        <taxon>Streptophyta</taxon>
        <taxon>Embryophyta</taxon>
        <taxon>Tracheophyta</taxon>
        <taxon>Spermatophyta</taxon>
        <taxon>Magnoliopsida</taxon>
        <taxon>eudicotyledons</taxon>
        <taxon>Gunneridae</taxon>
        <taxon>Pentapetalae</taxon>
        <taxon>asterids</taxon>
        <taxon>lamiids</taxon>
        <taxon>Lamiales</taxon>
        <taxon>Pedaliaceae</taxon>
        <taxon>Sesamum</taxon>
    </lineage>
</organism>
<evidence type="ECO:0000313" key="9">
    <source>
        <dbReference type="EMBL" id="KAL0394053.1"/>
    </source>
</evidence>
<keyword evidence="4 6" id="KW-0804">Transcription</keyword>
<evidence type="ECO:0000256" key="6">
    <source>
        <dbReference type="RuleBase" id="RU367028"/>
    </source>
</evidence>
<feature type="domain" description="OVATE" evidence="8">
    <location>
        <begin position="264"/>
        <end position="323"/>
    </location>
</feature>
<dbReference type="EMBL" id="JACGWN010000016">
    <property type="protein sequence ID" value="KAL0394053.1"/>
    <property type="molecule type" value="Genomic_DNA"/>
</dbReference>
<feature type="compositionally biased region" description="Low complexity" evidence="7">
    <location>
        <begin position="97"/>
        <end position="108"/>
    </location>
</feature>
<evidence type="ECO:0000256" key="1">
    <source>
        <dbReference type="ARBA" id="ARBA00004123"/>
    </source>
</evidence>
<evidence type="ECO:0000256" key="5">
    <source>
        <dbReference type="ARBA" id="ARBA00023242"/>
    </source>
</evidence>
<dbReference type="AlphaFoldDB" id="A0AAW2SQH8"/>
<evidence type="ECO:0000256" key="4">
    <source>
        <dbReference type="ARBA" id="ARBA00023163"/>
    </source>
</evidence>
<feature type="region of interest" description="Disordered" evidence="7">
    <location>
        <begin position="41"/>
        <end position="65"/>
    </location>
</feature>
<comment type="subcellular location">
    <subcellularLocation>
        <location evidence="1 6">Nucleus</location>
    </subcellularLocation>
</comment>
<feature type="compositionally biased region" description="Polar residues" evidence="7">
    <location>
        <begin position="52"/>
        <end position="65"/>
    </location>
</feature>
<feature type="region of interest" description="Disordered" evidence="7">
    <location>
        <begin position="93"/>
        <end position="122"/>
    </location>
</feature>
<comment type="function">
    <text evidence="6">Transcriptional repressor that regulates multiple aspects of plant growth and development.</text>
</comment>
<dbReference type="PANTHER" id="PTHR33057">
    <property type="entry name" value="TRANSCRIPTION REPRESSOR OFP7-RELATED"/>
    <property type="match status" value="1"/>
</dbReference>
<feature type="compositionally biased region" description="Basic and acidic residues" evidence="7">
    <location>
        <begin position="109"/>
        <end position="118"/>
    </location>
</feature>
<dbReference type="InterPro" id="IPR006458">
    <property type="entry name" value="Ovate_C"/>
</dbReference>
<keyword evidence="2 6" id="KW-0678">Repressor</keyword>
<evidence type="ECO:0000259" key="8">
    <source>
        <dbReference type="PROSITE" id="PS51754"/>
    </source>
</evidence>